<dbReference type="PANTHER" id="PTHR43805">
    <property type="entry name" value="GLYCEROPHOSPHORYL DIESTER PHOSPHODIESTERASE"/>
    <property type="match status" value="1"/>
</dbReference>
<dbReference type="PANTHER" id="PTHR43805:SF1">
    <property type="entry name" value="GP-PDE DOMAIN-CONTAINING PROTEIN"/>
    <property type="match status" value="1"/>
</dbReference>
<proteinExistence type="predicted"/>
<name>A0A6A7C5D1_9PEZI</name>
<evidence type="ECO:0000259" key="1">
    <source>
        <dbReference type="PROSITE" id="PS51704"/>
    </source>
</evidence>
<dbReference type="Gene3D" id="3.20.20.190">
    <property type="entry name" value="Phosphatidylinositol (PI) phosphodiesterase"/>
    <property type="match status" value="1"/>
</dbReference>
<dbReference type="InterPro" id="IPR017946">
    <property type="entry name" value="PLC-like_Pdiesterase_TIM-brl"/>
</dbReference>
<evidence type="ECO:0000313" key="2">
    <source>
        <dbReference type="EMBL" id="KAF2862452.1"/>
    </source>
</evidence>
<reference evidence="2" key="1">
    <citation type="journal article" date="2020" name="Stud. Mycol.">
        <title>101 Dothideomycetes genomes: a test case for predicting lifestyles and emergence of pathogens.</title>
        <authorList>
            <person name="Haridas S."/>
            <person name="Albert R."/>
            <person name="Binder M."/>
            <person name="Bloem J."/>
            <person name="Labutti K."/>
            <person name="Salamov A."/>
            <person name="Andreopoulos B."/>
            <person name="Baker S."/>
            <person name="Barry K."/>
            <person name="Bills G."/>
            <person name="Bluhm B."/>
            <person name="Cannon C."/>
            <person name="Castanera R."/>
            <person name="Culley D."/>
            <person name="Daum C."/>
            <person name="Ezra D."/>
            <person name="Gonzalez J."/>
            <person name="Henrissat B."/>
            <person name="Kuo A."/>
            <person name="Liang C."/>
            <person name="Lipzen A."/>
            <person name="Lutzoni F."/>
            <person name="Magnuson J."/>
            <person name="Mondo S."/>
            <person name="Nolan M."/>
            <person name="Ohm R."/>
            <person name="Pangilinan J."/>
            <person name="Park H.-J."/>
            <person name="Ramirez L."/>
            <person name="Alfaro M."/>
            <person name="Sun H."/>
            <person name="Tritt A."/>
            <person name="Yoshinaga Y."/>
            <person name="Zwiers L.-H."/>
            <person name="Turgeon B."/>
            <person name="Goodwin S."/>
            <person name="Spatafora J."/>
            <person name="Crous P."/>
            <person name="Grigoriev I."/>
        </authorList>
    </citation>
    <scope>NUCLEOTIDE SEQUENCE</scope>
    <source>
        <strain evidence="2">CBS 480.64</strain>
    </source>
</reference>
<dbReference type="AlphaFoldDB" id="A0A6A7C5D1"/>
<dbReference type="Pfam" id="PF03009">
    <property type="entry name" value="GDPD"/>
    <property type="match status" value="1"/>
</dbReference>
<feature type="domain" description="GP-PDE" evidence="1">
    <location>
        <begin position="24"/>
        <end position="251"/>
    </location>
</feature>
<organism evidence="2 3">
    <name type="scientific">Piedraia hortae CBS 480.64</name>
    <dbReference type="NCBI Taxonomy" id="1314780"/>
    <lineage>
        <taxon>Eukaryota</taxon>
        <taxon>Fungi</taxon>
        <taxon>Dikarya</taxon>
        <taxon>Ascomycota</taxon>
        <taxon>Pezizomycotina</taxon>
        <taxon>Dothideomycetes</taxon>
        <taxon>Dothideomycetidae</taxon>
        <taxon>Capnodiales</taxon>
        <taxon>Piedraiaceae</taxon>
        <taxon>Piedraia</taxon>
    </lineage>
</organism>
<gene>
    <name evidence="2" type="ORF">K470DRAFT_212996</name>
</gene>
<dbReference type="Proteomes" id="UP000799421">
    <property type="component" value="Unassembled WGS sequence"/>
</dbReference>
<protein>
    <submittedName>
        <fullName evidence="2">PLC-like phosphodiesterase</fullName>
    </submittedName>
</protein>
<sequence length="300" mass="34051">MKADASLPPLDFVSPLANGQEKIPQCIAHRGYKALYPENTLAAFRGAVEVGAHGLETDVHLTRDNVVVLSHDATLKRCFGKNNKIIEHTWEEVHRLTDGQMPRLLDLLHYLIDVNVWLLLDIKLDNDAKDIMRCLASTIASTGHTFNQRIVLGVWAAKFLPLAQKYLPGFPVMNIAFSTAYARHFLSIPNVGFNVLLPTLIAPGGAKFMRDVRNRKVIAWTVNSDQRMDWCIRKSLDGVITDDPARFLAVCRKYDGSKPPQSLTIRDYIDIYRLWIWITVALIFFRKRFLPVASPQLMEQ</sequence>
<dbReference type="GO" id="GO:0006629">
    <property type="term" value="P:lipid metabolic process"/>
    <property type="evidence" value="ECO:0007669"/>
    <property type="project" value="InterPro"/>
</dbReference>
<evidence type="ECO:0000313" key="3">
    <source>
        <dbReference type="Proteomes" id="UP000799421"/>
    </source>
</evidence>
<dbReference type="CDD" id="cd08570">
    <property type="entry name" value="GDPD_YPL206cp_fungi"/>
    <property type="match status" value="1"/>
</dbReference>
<dbReference type="InterPro" id="IPR030395">
    <property type="entry name" value="GP_PDE_dom"/>
</dbReference>
<accession>A0A6A7C5D1</accession>
<dbReference type="OrthoDB" id="1058301at2759"/>
<dbReference type="PROSITE" id="PS51704">
    <property type="entry name" value="GP_PDE"/>
    <property type="match status" value="1"/>
</dbReference>
<keyword evidence="3" id="KW-1185">Reference proteome</keyword>
<dbReference type="SUPFAM" id="SSF51695">
    <property type="entry name" value="PLC-like phosphodiesterases"/>
    <property type="match status" value="1"/>
</dbReference>
<dbReference type="GO" id="GO:0008081">
    <property type="term" value="F:phosphoric diester hydrolase activity"/>
    <property type="evidence" value="ECO:0007669"/>
    <property type="project" value="InterPro"/>
</dbReference>
<dbReference type="EMBL" id="MU005966">
    <property type="protein sequence ID" value="KAF2862452.1"/>
    <property type="molecule type" value="Genomic_DNA"/>
</dbReference>